<accession>A0A8J8P5Y3</accession>
<gene>
    <name evidence="2" type="ORF">FGO68_gene1559</name>
</gene>
<comment type="caution">
    <text evidence="2">The sequence shown here is derived from an EMBL/GenBank/DDBJ whole genome shotgun (WGS) entry which is preliminary data.</text>
</comment>
<keyword evidence="3" id="KW-1185">Reference proteome</keyword>
<organism evidence="2 3">
    <name type="scientific">Halteria grandinella</name>
    <dbReference type="NCBI Taxonomy" id="5974"/>
    <lineage>
        <taxon>Eukaryota</taxon>
        <taxon>Sar</taxon>
        <taxon>Alveolata</taxon>
        <taxon>Ciliophora</taxon>
        <taxon>Intramacronucleata</taxon>
        <taxon>Spirotrichea</taxon>
        <taxon>Stichotrichia</taxon>
        <taxon>Sporadotrichida</taxon>
        <taxon>Halteriidae</taxon>
        <taxon>Halteria</taxon>
    </lineage>
</organism>
<protein>
    <recommendedName>
        <fullName evidence="4">WW domain-containing protein</fullName>
    </recommendedName>
</protein>
<proteinExistence type="predicted"/>
<evidence type="ECO:0000313" key="3">
    <source>
        <dbReference type="Proteomes" id="UP000785679"/>
    </source>
</evidence>
<name>A0A8J8P5Y3_HALGN</name>
<dbReference type="Proteomes" id="UP000785679">
    <property type="component" value="Unassembled WGS sequence"/>
</dbReference>
<dbReference type="AlphaFoldDB" id="A0A8J8P5Y3"/>
<sequence length="75" mass="7908">MEIKDSATGQTLYFNKQTGITLNERPGTSKASVASSKFSVAQSGASFASQPSVMPQQPPSQQFGAANCINKSPNR</sequence>
<reference evidence="2" key="1">
    <citation type="submission" date="2019-06" db="EMBL/GenBank/DDBJ databases">
        <authorList>
            <person name="Zheng W."/>
        </authorList>
    </citation>
    <scope>NUCLEOTIDE SEQUENCE</scope>
    <source>
        <strain evidence="2">QDHG01</strain>
    </source>
</reference>
<feature type="region of interest" description="Disordered" evidence="1">
    <location>
        <begin position="49"/>
        <end position="75"/>
    </location>
</feature>
<feature type="compositionally biased region" description="Low complexity" evidence="1">
    <location>
        <begin position="49"/>
        <end position="62"/>
    </location>
</feature>
<evidence type="ECO:0000256" key="1">
    <source>
        <dbReference type="SAM" id="MobiDB-lite"/>
    </source>
</evidence>
<dbReference type="EMBL" id="RRYP01000985">
    <property type="protein sequence ID" value="TNV86564.1"/>
    <property type="molecule type" value="Genomic_DNA"/>
</dbReference>
<evidence type="ECO:0000313" key="2">
    <source>
        <dbReference type="EMBL" id="TNV86564.1"/>
    </source>
</evidence>
<evidence type="ECO:0008006" key="4">
    <source>
        <dbReference type="Google" id="ProtNLM"/>
    </source>
</evidence>